<evidence type="ECO:0000256" key="5">
    <source>
        <dbReference type="RuleBase" id="RU363041"/>
    </source>
</evidence>
<keyword evidence="7" id="KW-1185">Reference proteome</keyword>
<keyword evidence="4 5" id="KW-0472">Membrane</keyword>
<dbReference type="Proteomes" id="UP000199345">
    <property type="component" value="Unassembled WGS sequence"/>
</dbReference>
<dbReference type="Pfam" id="PF01925">
    <property type="entry name" value="TauE"/>
    <property type="match status" value="1"/>
</dbReference>
<feature type="transmembrane region" description="Helical" evidence="5">
    <location>
        <begin position="255"/>
        <end position="272"/>
    </location>
</feature>
<feature type="transmembrane region" description="Helical" evidence="5">
    <location>
        <begin position="99"/>
        <end position="117"/>
    </location>
</feature>
<feature type="transmembrane region" description="Helical" evidence="5">
    <location>
        <begin position="196"/>
        <end position="218"/>
    </location>
</feature>
<gene>
    <name evidence="6" type="ORF">SAMN05216326_11131</name>
</gene>
<keyword evidence="5" id="KW-1003">Cell membrane</keyword>
<dbReference type="InterPro" id="IPR002781">
    <property type="entry name" value="TM_pro_TauE-like"/>
</dbReference>
<dbReference type="RefSeq" id="WP_090657888.1">
    <property type="nucleotide sequence ID" value="NZ_FOIA01000011.1"/>
</dbReference>
<feature type="transmembrane region" description="Helical" evidence="5">
    <location>
        <begin position="71"/>
        <end position="93"/>
    </location>
</feature>
<feature type="transmembrane region" description="Helical" evidence="5">
    <location>
        <begin position="158"/>
        <end position="184"/>
    </location>
</feature>
<evidence type="ECO:0000256" key="2">
    <source>
        <dbReference type="ARBA" id="ARBA00022692"/>
    </source>
</evidence>
<reference evidence="7" key="1">
    <citation type="submission" date="2016-10" db="EMBL/GenBank/DDBJ databases">
        <authorList>
            <person name="Varghese N."/>
            <person name="Submissions S."/>
        </authorList>
    </citation>
    <scope>NUCLEOTIDE SEQUENCE [LARGE SCALE GENOMIC DNA]</scope>
    <source>
        <strain evidence="7">Nm71</strain>
    </source>
</reference>
<keyword evidence="2 5" id="KW-0812">Transmembrane</keyword>
<feature type="transmembrane region" description="Helical" evidence="5">
    <location>
        <begin position="45"/>
        <end position="64"/>
    </location>
</feature>
<evidence type="ECO:0000256" key="1">
    <source>
        <dbReference type="ARBA" id="ARBA00004141"/>
    </source>
</evidence>
<dbReference type="OrthoDB" id="7031597at2"/>
<dbReference type="PANTHER" id="PTHR43701:SF2">
    <property type="entry name" value="MEMBRANE TRANSPORTER PROTEIN YJNA-RELATED"/>
    <property type="match status" value="1"/>
</dbReference>
<dbReference type="InterPro" id="IPR051598">
    <property type="entry name" value="TSUP/Inactive_protease-like"/>
</dbReference>
<evidence type="ECO:0000313" key="7">
    <source>
        <dbReference type="Proteomes" id="UP000199345"/>
    </source>
</evidence>
<evidence type="ECO:0000256" key="3">
    <source>
        <dbReference type="ARBA" id="ARBA00022989"/>
    </source>
</evidence>
<protein>
    <recommendedName>
        <fullName evidence="5">Probable membrane transporter protein</fullName>
    </recommendedName>
</protein>
<accession>A0A1I0BKI4</accession>
<dbReference type="EMBL" id="FOIA01000011">
    <property type="protein sequence ID" value="SET07515.1"/>
    <property type="molecule type" value="Genomic_DNA"/>
</dbReference>
<organism evidence="6 7">
    <name type="scientific">Nitrosomonas marina</name>
    <dbReference type="NCBI Taxonomy" id="917"/>
    <lineage>
        <taxon>Bacteria</taxon>
        <taxon>Pseudomonadati</taxon>
        <taxon>Pseudomonadota</taxon>
        <taxon>Betaproteobacteria</taxon>
        <taxon>Nitrosomonadales</taxon>
        <taxon>Nitrosomonadaceae</taxon>
        <taxon>Nitrosomonas</taxon>
    </lineage>
</organism>
<comment type="subcellular location">
    <subcellularLocation>
        <location evidence="5">Cell membrane</location>
        <topology evidence="5">Multi-pass membrane protein</topology>
    </subcellularLocation>
    <subcellularLocation>
        <location evidence="1">Membrane</location>
        <topology evidence="1">Multi-pass membrane protein</topology>
    </subcellularLocation>
</comment>
<dbReference type="GO" id="GO:0005886">
    <property type="term" value="C:plasma membrane"/>
    <property type="evidence" value="ECO:0007669"/>
    <property type="project" value="UniProtKB-SubCell"/>
</dbReference>
<proteinExistence type="inferred from homology"/>
<dbReference type="AlphaFoldDB" id="A0A1I0BKI4"/>
<comment type="similarity">
    <text evidence="5">Belongs to the 4-toluene sulfonate uptake permease (TSUP) (TC 2.A.102) family.</text>
</comment>
<keyword evidence="3 5" id="KW-1133">Transmembrane helix</keyword>
<dbReference type="PANTHER" id="PTHR43701">
    <property type="entry name" value="MEMBRANE TRANSPORTER PROTEIN MJ0441-RELATED"/>
    <property type="match status" value="1"/>
</dbReference>
<evidence type="ECO:0000256" key="4">
    <source>
        <dbReference type="ARBA" id="ARBA00023136"/>
    </source>
</evidence>
<sequence length="273" mass="28484">METFLISCLLGAVTGTVLGLTGAGGAILAVPLLVFGLHMDMSEAVPIALLAVCISATVGALIGLKQKKLRYRAAGLIALTGALAAPAGLWLSQQLPHEPLVLLFALMLSYVAIRMLLLNRQHDPEAHAGMAHHPSPDIPCQSENSDGRLIWTWPCARVLCYSGMLAGFLSGLLGVGGGFVIVPALKKATYLQMQSILATSLAVVALVSVVGAGSAVMLGSMNWSVGIPFGVGALTGMMLGFKLLTFFSASKLQQGFAWMAIIIAIGMVLQLFI</sequence>
<evidence type="ECO:0000313" key="6">
    <source>
        <dbReference type="EMBL" id="SET07515.1"/>
    </source>
</evidence>
<name>A0A1I0BKI4_9PROT</name>
<feature type="transmembrane region" description="Helical" evidence="5">
    <location>
        <begin position="225"/>
        <end position="249"/>
    </location>
</feature>